<name>A0ABR5NK57_9GAMM</name>
<dbReference type="Proteomes" id="UP000050902">
    <property type="component" value="Unassembled WGS sequence"/>
</dbReference>
<dbReference type="PANTHER" id="PTHR42982:SF1">
    <property type="entry name" value="SEC-INDEPENDENT PROTEIN TRANSLOCASE PROTEIN TATA"/>
    <property type="match status" value="1"/>
</dbReference>
<evidence type="ECO:0000256" key="2">
    <source>
        <dbReference type="ARBA" id="ARBA00022448"/>
    </source>
</evidence>
<keyword evidence="12" id="KW-1185">Reference proteome</keyword>
<dbReference type="EMBL" id="LDJG01000012">
    <property type="protein sequence ID" value="KRG57531.1"/>
    <property type="molecule type" value="Genomic_DNA"/>
</dbReference>
<comment type="subcellular location">
    <subcellularLocation>
        <location evidence="1 9">Cell membrane</location>
        <topology evidence="1 9">Single-pass membrane protein</topology>
    </subcellularLocation>
</comment>
<evidence type="ECO:0000256" key="3">
    <source>
        <dbReference type="ARBA" id="ARBA00022475"/>
    </source>
</evidence>
<keyword evidence="5 9" id="KW-0653">Protein transport</keyword>
<dbReference type="NCBIfam" id="NF002813">
    <property type="entry name" value="PRK02958.1"/>
    <property type="match status" value="1"/>
</dbReference>
<keyword evidence="6 9" id="KW-1133">Transmembrane helix</keyword>
<evidence type="ECO:0000313" key="12">
    <source>
        <dbReference type="Proteomes" id="UP000050902"/>
    </source>
</evidence>
<dbReference type="Gene3D" id="1.20.5.3310">
    <property type="match status" value="1"/>
</dbReference>
<accession>A0ABR5NK57</accession>
<sequence>MGSFSIWHWLIVLVIVVLVFGTKRLTSGAKDLGSAVKEFKKGMREDDTPPARLSDESREREPSRDTQAERDRETR</sequence>
<evidence type="ECO:0000256" key="1">
    <source>
        <dbReference type="ARBA" id="ARBA00004162"/>
    </source>
</evidence>
<feature type="transmembrane region" description="Helical" evidence="9">
    <location>
        <begin position="6"/>
        <end position="22"/>
    </location>
</feature>
<organism evidence="11 12">
    <name type="scientific">Stenotrophomonas nitritireducens</name>
    <dbReference type="NCBI Taxonomy" id="83617"/>
    <lineage>
        <taxon>Bacteria</taxon>
        <taxon>Pseudomonadati</taxon>
        <taxon>Pseudomonadota</taxon>
        <taxon>Gammaproteobacteria</taxon>
        <taxon>Lysobacterales</taxon>
        <taxon>Lysobacteraceae</taxon>
        <taxon>Stenotrophomonas</taxon>
    </lineage>
</organism>
<evidence type="ECO:0000256" key="8">
    <source>
        <dbReference type="ARBA" id="ARBA00023136"/>
    </source>
</evidence>
<dbReference type="InterPro" id="IPR003369">
    <property type="entry name" value="TatA/B/E"/>
</dbReference>
<keyword evidence="8 9" id="KW-0472">Membrane</keyword>
<dbReference type="InterPro" id="IPR006312">
    <property type="entry name" value="TatA/E"/>
</dbReference>
<dbReference type="PANTHER" id="PTHR42982">
    <property type="entry name" value="SEC-INDEPENDENT PROTEIN TRANSLOCASE PROTEIN TATA"/>
    <property type="match status" value="1"/>
</dbReference>
<keyword evidence="7 9" id="KW-0811">Translocation</keyword>
<evidence type="ECO:0000256" key="5">
    <source>
        <dbReference type="ARBA" id="ARBA00022927"/>
    </source>
</evidence>
<evidence type="ECO:0000256" key="6">
    <source>
        <dbReference type="ARBA" id="ARBA00022989"/>
    </source>
</evidence>
<protein>
    <recommendedName>
        <fullName evidence="9">Sec-independent protein translocase protein TatA</fullName>
    </recommendedName>
</protein>
<keyword evidence="2 9" id="KW-0813">Transport</keyword>
<evidence type="ECO:0000256" key="10">
    <source>
        <dbReference type="SAM" id="MobiDB-lite"/>
    </source>
</evidence>
<dbReference type="Pfam" id="PF02416">
    <property type="entry name" value="TatA_B_E"/>
    <property type="match status" value="1"/>
</dbReference>
<evidence type="ECO:0000256" key="4">
    <source>
        <dbReference type="ARBA" id="ARBA00022692"/>
    </source>
</evidence>
<feature type="region of interest" description="Disordered" evidence="10">
    <location>
        <begin position="40"/>
        <end position="75"/>
    </location>
</feature>
<dbReference type="RefSeq" id="WP_055765600.1">
    <property type="nucleotide sequence ID" value="NZ_LDJG01000012.1"/>
</dbReference>
<reference evidence="11 12" key="1">
    <citation type="submission" date="2015-05" db="EMBL/GenBank/DDBJ databases">
        <title>Genome sequencing and analysis of members of genus Stenotrophomonas.</title>
        <authorList>
            <person name="Patil P.P."/>
            <person name="Midha S."/>
            <person name="Patil P.B."/>
        </authorList>
    </citation>
    <scope>NUCLEOTIDE SEQUENCE [LARGE SCALE GENOMIC DNA]</scope>
    <source>
        <strain evidence="11 12">DSM 12575</strain>
    </source>
</reference>
<proteinExistence type="inferred from homology"/>
<keyword evidence="3 9" id="KW-1003">Cell membrane</keyword>
<comment type="function">
    <text evidence="9">Part of the twin-arginine translocation (Tat) system that transports large folded proteins containing a characteristic twin-arginine motif in their signal peptide across membranes. TatA could form the protein-conducting channel of the Tat system.</text>
</comment>
<gene>
    <name evidence="9 11" type="primary">tatA</name>
    <name evidence="11" type="ORF">ABB22_08850</name>
</gene>
<keyword evidence="4 9" id="KW-0812">Transmembrane</keyword>
<dbReference type="HAMAP" id="MF_00236">
    <property type="entry name" value="TatA_E"/>
    <property type="match status" value="1"/>
</dbReference>
<dbReference type="NCBIfam" id="TIGR01411">
    <property type="entry name" value="tatAE"/>
    <property type="match status" value="1"/>
</dbReference>
<evidence type="ECO:0000313" key="11">
    <source>
        <dbReference type="EMBL" id="KRG57531.1"/>
    </source>
</evidence>
<comment type="similarity">
    <text evidence="9">Belongs to the TatA/E family.</text>
</comment>
<comment type="caution">
    <text evidence="11">The sequence shown here is derived from an EMBL/GenBank/DDBJ whole genome shotgun (WGS) entry which is preliminary data.</text>
</comment>
<dbReference type="NCBIfam" id="NF003393">
    <property type="entry name" value="PRK04561.1"/>
    <property type="match status" value="1"/>
</dbReference>
<evidence type="ECO:0000256" key="9">
    <source>
        <dbReference type="HAMAP-Rule" id="MF_00236"/>
    </source>
</evidence>
<comment type="subunit">
    <text evidence="9">The Tat system comprises two distinct complexes: a TatABC complex, containing multiple copies of TatA, TatB and TatC subunits, and a separate TatA complex, containing only TatA subunits. Substrates initially bind to the TatABC complex, which probably triggers association of the separate TatA complex to form the active translocon.</text>
</comment>
<evidence type="ECO:0000256" key="7">
    <source>
        <dbReference type="ARBA" id="ARBA00023010"/>
    </source>
</evidence>